<reference evidence="1" key="1">
    <citation type="journal article" date="2020" name="New Phytol.">
        <title>Comparative genomics reveals dynamic genome evolution in host specialist ectomycorrhizal fungi.</title>
        <authorList>
            <person name="Lofgren L.A."/>
            <person name="Nguyen N.H."/>
            <person name="Vilgalys R."/>
            <person name="Ruytinx J."/>
            <person name="Liao H.L."/>
            <person name="Branco S."/>
            <person name="Kuo A."/>
            <person name="LaButti K."/>
            <person name="Lipzen A."/>
            <person name="Andreopoulos W."/>
            <person name="Pangilinan J."/>
            <person name="Riley R."/>
            <person name="Hundley H."/>
            <person name="Na H."/>
            <person name="Barry K."/>
            <person name="Grigoriev I.V."/>
            <person name="Stajich J.E."/>
            <person name="Kennedy P.G."/>
        </authorList>
    </citation>
    <scope>NUCLEOTIDE SEQUENCE</scope>
    <source>
        <strain evidence="1">MN1</strain>
    </source>
</reference>
<evidence type="ECO:0000313" key="1">
    <source>
        <dbReference type="EMBL" id="KAG1807321.1"/>
    </source>
</evidence>
<feature type="non-terminal residue" evidence="1">
    <location>
        <position position="1"/>
    </location>
</feature>
<comment type="caution">
    <text evidence="1">The sequence shown here is derived from an EMBL/GenBank/DDBJ whole genome shotgun (WGS) entry which is preliminary data.</text>
</comment>
<proteinExistence type="predicted"/>
<name>A0A9P7E0A1_9AGAM</name>
<dbReference type="AlphaFoldDB" id="A0A9P7E0A1"/>
<evidence type="ECO:0000313" key="2">
    <source>
        <dbReference type="Proteomes" id="UP000807769"/>
    </source>
</evidence>
<accession>A0A9P7E0A1</accession>
<dbReference type="EMBL" id="JABBWG010000044">
    <property type="protein sequence ID" value="KAG1807321.1"/>
    <property type="molecule type" value="Genomic_DNA"/>
</dbReference>
<dbReference type="OrthoDB" id="2686689at2759"/>
<sequence length="53" mass="6159">VMGIHHNTLHSYLKQNNVSYKYSLILDADLDHAVWEFRQMKPNSGVCYLTGHL</sequence>
<gene>
    <name evidence="1" type="ORF">BJ212DRAFT_1282075</name>
</gene>
<dbReference type="RefSeq" id="XP_041187990.1">
    <property type="nucleotide sequence ID" value="XM_041331668.1"/>
</dbReference>
<dbReference type="GeneID" id="64625685"/>
<protein>
    <submittedName>
        <fullName evidence="1">Uncharacterized protein</fullName>
    </submittedName>
</protein>
<keyword evidence="2" id="KW-1185">Reference proteome</keyword>
<dbReference type="Proteomes" id="UP000807769">
    <property type="component" value="Unassembled WGS sequence"/>
</dbReference>
<organism evidence="1 2">
    <name type="scientific">Suillus subaureus</name>
    <dbReference type="NCBI Taxonomy" id="48587"/>
    <lineage>
        <taxon>Eukaryota</taxon>
        <taxon>Fungi</taxon>
        <taxon>Dikarya</taxon>
        <taxon>Basidiomycota</taxon>
        <taxon>Agaricomycotina</taxon>
        <taxon>Agaricomycetes</taxon>
        <taxon>Agaricomycetidae</taxon>
        <taxon>Boletales</taxon>
        <taxon>Suillineae</taxon>
        <taxon>Suillaceae</taxon>
        <taxon>Suillus</taxon>
    </lineage>
</organism>